<dbReference type="CDD" id="cd09859">
    <property type="entry name" value="PIN_53EXO"/>
    <property type="match status" value="1"/>
</dbReference>
<dbReference type="GO" id="GO:0008409">
    <property type="term" value="F:5'-3' exonuclease activity"/>
    <property type="evidence" value="ECO:0007669"/>
    <property type="project" value="InterPro"/>
</dbReference>
<feature type="domain" description="DNA-directed DNA polymerase family A palm" evidence="20">
    <location>
        <begin position="692"/>
        <end position="899"/>
    </location>
</feature>
<dbReference type="InterPro" id="IPR043502">
    <property type="entry name" value="DNA/RNA_pol_sf"/>
</dbReference>
<evidence type="ECO:0000256" key="10">
    <source>
        <dbReference type="ARBA" id="ARBA00022839"/>
    </source>
</evidence>
<dbReference type="InterPro" id="IPR036279">
    <property type="entry name" value="5-3_exonuclease_C_sf"/>
</dbReference>
<dbReference type="InterPro" id="IPR036397">
    <property type="entry name" value="RNaseH_sf"/>
</dbReference>
<dbReference type="SUPFAM" id="SSF56672">
    <property type="entry name" value="DNA/RNA polymerases"/>
    <property type="match status" value="1"/>
</dbReference>
<dbReference type="InterPro" id="IPR002562">
    <property type="entry name" value="3'-5'_exonuclease_dom"/>
</dbReference>
<accession>A0A7X6K5J4</accession>
<dbReference type="Pfam" id="PF01367">
    <property type="entry name" value="5_3_exonuc"/>
    <property type="match status" value="1"/>
</dbReference>
<dbReference type="SUPFAM" id="SSF47807">
    <property type="entry name" value="5' to 3' exonuclease, C-terminal subdomain"/>
    <property type="match status" value="1"/>
</dbReference>
<evidence type="ECO:0000256" key="9">
    <source>
        <dbReference type="ARBA" id="ARBA00022801"/>
    </source>
</evidence>
<keyword evidence="5 17" id="KW-0548">Nucleotidyltransferase</keyword>
<dbReference type="SMART" id="SM00475">
    <property type="entry name" value="53EXOc"/>
    <property type="match status" value="1"/>
</dbReference>
<keyword evidence="10" id="KW-0269">Exonuclease</keyword>
<dbReference type="FunFam" id="1.20.1060.10:FF:000001">
    <property type="entry name" value="DNA polymerase I"/>
    <property type="match status" value="1"/>
</dbReference>
<dbReference type="Pfam" id="PF02739">
    <property type="entry name" value="5_3_exonuc_N"/>
    <property type="match status" value="1"/>
</dbReference>
<dbReference type="Proteomes" id="UP000544090">
    <property type="component" value="Unassembled WGS sequence"/>
</dbReference>
<evidence type="ECO:0000256" key="17">
    <source>
        <dbReference type="RuleBase" id="RU004460"/>
    </source>
</evidence>
<proteinExistence type="inferred from homology"/>
<dbReference type="InterPro" id="IPR002298">
    <property type="entry name" value="DNA_polymerase_A"/>
</dbReference>
<comment type="catalytic activity">
    <reaction evidence="14 17">
        <text>DNA(n) + a 2'-deoxyribonucleoside 5'-triphosphate = DNA(n+1) + diphosphate</text>
        <dbReference type="Rhea" id="RHEA:22508"/>
        <dbReference type="Rhea" id="RHEA-COMP:17339"/>
        <dbReference type="Rhea" id="RHEA-COMP:17340"/>
        <dbReference type="ChEBI" id="CHEBI:33019"/>
        <dbReference type="ChEBI" id="CHEBI:61560"/>
        <dbReference type="ChEBI" id="CHEBI:173112"/>
        <dbReference type="EC" id="2.7.7.7"/>
    </reaction>
</comment>
<feature type="domain" description="5'-3' exonuclease" evidence="19">
    <location>
        <begin position="52"/>
        <end position="312"/>
    </location>
</feature>
<organism evidence="21 22">
    <name type="scientific">Arthrobacter mobilis</name>
    <dbReference type="NCBI Taxonomy" id="2724944"/>
    <lineage>
        <taxon>Bacteria</taxon>
        <taxon>Bacillati</taxon>
        <taxon>Actinomycetota</taxon>
        <taxon>Actinomycetes</taxon>
        <taxon>Micrococcales</taxon>
        <taxon>Micrococcaceae</taxon>
        <taxon>Arthrobacter</taxon>
    </lineage>
</organism>
<dbReference type="InterPro" id="IPR002421">
    <property type="entry name" value="5-3_exonuclease"/>
</dbReference>
<dbReference type="AlphaFoldDB" id="A0A7X6K5J4"/>
<dbReference type="PRINTS" id="PR00868">
    <property type="entry name" value="DNAPOLI"/>
</dbReference>
<gene>
    <name evidence="17 21" type="primary">polA</name>
    <name evidence="21" type="ORF">HGG74_15020</name>
</gene>
<keyword evidence="9" id="KW-0378">Hydrolase</keyword>
<dbReference type="FunFam" id="1.10.150.20:FF:000002">
    <property type="entry name" value="DNA polymerase I"/>
    <property type="match status" value="1"/>
</dbReference>
<dbReference type="Gene3D" id="3.40.50.1010">
    <property type="entry name" value="5'-nuclease"/>
    <property type="match status" value="1"/>
</dbReference>
<evidence type="ECO:0000256" key="8">
    <source>
        <dbReference type="ARBA" id="ARBA00022763"/>
    </source>
</evidence>
<keyword evidence="13 17" id="KW-0234">DNA repair</keyword>
<sequence length="936" mass="101306">MGTRLALVSETNKPDSVATIDPPGGTSTVADTAADAAAGGEVPAAAPDGWTRRLLVIDGHSMAFRAFYALPADKFATDTGQHTNAVYGFTSMLLAMIRDQKPTHVVVAFDLDTPTFRSEEYSEYKAGRNKTPEEFHGQVDLIIKVMEAMRIPTISMDGYEADDIIATLSSQGEAAGWDVLVVTGDRDAFQLITDKVTVLYPKKGVSDIPPMDAAAVEAKYFVGPKHYSDLAALVGETADNLPGVPGVGPKTAAKWINQYGGLEGILEHLDAIGGKAGESLRANVDQVKRNRRLNHLLRDLDLPVNMEAMSLRPPDRDAVEELFDALQFNTLRKRLFDLFAEEEQAEEVEVHAPAHVQLSTAAELEDWLDGTNQFSVAVQLVTESTGAGEDVVGLALVSATGAAYVALEGLDAEAEKVLAGWLADLDAPKVLHDAKAAYKLLAQRGLTLLGVVDDTAISAYLIQPDRRSYELADLAQYHLKLSVAAAPAAGGQLELGLDEEDPAGPAVMKAFAALQLSEHFAGQLVGRGANRLLGGLELPLSQVLARMELTGIAVDTAKLDTLLDDFGATINAASSEAFRIIGKEINLGSPKQLQTVLFDELGLPKTKKIKTGYSTDADALTDLVARTGHPFLLQLLAYRDASKLRQTVEGLRKAVAEDGRIHTTYAQTVAATGRLSSLNPNLQNIPVRSDEGRRIREVFVVGRGYETLLTADYSQIEMRIMAHLSGDQALIQAFREGEDLHRFVGSRIFNVAPAEVTGEMRSKVKAMSYGLVYGLSSFGLSKQLNIPVDEARTLMKDYFSRFGAVRDYLRSVVDQARQDGFTSTIEGRRRYLPDLNSDNRQLREMAERAALNAPIQGSAADIIKKAMLGVDRALSEQELKSRMLLQVHDELVLEVAPGEREAVERLVREQMAGAAELTVPLDVSVGVGDNWQAAGH</sequence>
<dbReference type="Pfam" id="PF00476">
    <property type="entry name" value="DNA_pol_A"/>
    <property type="match status" value="1"/>
</dbReference>
<evidence type="ECO:0000256" key="5">
    <source>
        <dbReference type="ARBA" id="ARBA00022695"/>
    </source>
</evidence>
<evidence type="ECO:0000256" key="13">
    <source>
        <dbReference type="ARBA" id="ARBA00023204"/>
    </source>
</evidence>
<evidence type="ECO:0000256" key="16">
    <source>
        <dbReference type="NCBIfam" id="TIGR00593"/>
    </source>
</evidence>
<protein>
    <recommendedName>
        <fullName evidence="3 16">DNA polymerase I</fullName>
        <ecNumber evidence="2 16">2.7.7.7</ecNumber>
    </recommendedName>
</protein>
<dbReference type="EMBL" id="JAAZSQ010000016">
    <property type="protein sequence ID" value="NKX55825.1"/>
    <property type="molecule type" value="Genomic_DNA"/>
</dbReference>
<keyword evidence="6 17" id="KW-0235">DNA replication</keyword>
<dbReference type="SMART" id="SM00482">
    <property type="entry name" value="POLAc"/>
    <property type="match status" value="1"/>
</dbReference>
<dbReference type="InterPro" id="IPR020046">
    <property type="entry name" value="5-3_exonucl_a-hlix_arch_N"/>
</dbReference>
<evidence type="ECO:0000256" key="11">
    <source>
        <dbReference type="ARBA" id="ARBA00022932"/>
    </source>
</evidence>
<feature type="domain" description="3'-5' exonuclease" evidence="18">
    <location>
        <begin position="355"/>
        <end position="525"/>
    </location>
</feature>
<keyword evidence="7" id="KW-0540">Nuclease</keyword>
<dbReference type="GO" id="GO:0003887">
    <property type="term" value="F:DNA-directed DNA polymerase activity"/>
    <property type="evidence" value="ECO:0007669"/>
    <property type="project" value="UniProtKB-UniRule"/>
</dbReference>
<dbReference type="InterPro" id="IPR054690">
    <property type="entry name" value="DNA_polI_exonuclease"/>
</dbReference>
<evidence type="ECO:0000256" key="15">
    <source>
        <dbReference type="ARBA" id="ARBA00053603"/>
    </source>
</evidence>
<evidence type="ECO:0000256" key="14">
    <source>
        <dbReference type="ARBA" id="ARBA00049244"/>
    </source>
</evidence>
<dbReference type="GO" id="GO:0006261">
    <property type="term" value="P:DNA-templated DNA replication"/>
    <property type="evidence" value="ECO:0007669"/>
    <property type="project" value="UniProtKB-UniRule"/>
</dbReference>
<evidence type="ECO:0000256" key="7">
    <source>
        <dbReference type="ARBA" id="ARBA00022722"/>
    </source>
</evidence>
<evidence type="ECO:0000256" key="4">
    <source>
        <dbReference type="ARBA" id="ARBA00022679"/>
    </source>
</evidence>
<evidence type="ECO:0000256" key="12">
    <source>
        <dbReference type="ARBA" id="ARBA00023125"/>
    </source>
</evidence>
<dbReference type="PANTHER" id="PTHR10133">
    <property type="entry name" value="DNA POLYMERASE I"/>
    <property type="match status" value="1"/>
</dbReference>
<dbReference type="FunFam" id="1.10.150.20:FF:000003">
    <property type="entry name" value="DNA polymerase I"/>
    <property type="match status" value="1"/>
</dbReference>
<comment type="similarity">
    <text evidence="1 17">Belongs to the DNA polymerase type-A family.</text>
</comment>
<dbReference type="Gene3D" id="3.30.420.10">
    <property type="entry name" value="Ribonuclease H-like superfamily/Ribonuclease H"/>
    <property type="match status" value="1"/>
</dbReference>
<keyword evidence="4 17" id="KW-0808">Transferase</keyword>
<evidence type="ECO:0000313" key="21">
    <source>
        <dbReference type="EMBL" id="NKX55825.1"/>
    </source>
</evidence>
<dbReference type="EC" id="2.7.7.7" evidence="2 16"/>
<evidence type="ECO:0000259" key="18">
    <source>
        <dbReference type="SMART" id="SM00474"/>
    </source>
</evidence>
<dbReference type="InterPro" id="IPR020045">
    <property type="entry name" value="DNA_polI_H3TH"/>
</dbReference>
<dbReference type="PROSITE" id="PS00447">
    <property type="entry name" value="DNA_POLYMERASE_A"/>
    <property type="match status" value="1"/>
</dbReference>
<dbReference type="InterPro" id="IPR029060">
    <property type="entry name" value="PIN-like_dom_sf"/>
</dbReference>
<name>A0A7X6K5J4_9MICC</name>
<keyword evidence="22" id="KW-1185">Reference proteome</keyword>
<dbReference type="SMART" id="SM00279">
    <property type="entry name" value="HhH2"/>
    <property type="match status" value="1"/>
</dbReference>
<evidence type="ECO:0000256" key="2">
    <source>
        <dbReference type="ARBA" id="ARBA00012417"/>
    </source>
</evidence>
<keyword evidence="8 17" id="KW-0227">DNA damage</keyword>
<comment type="caution">
    <text evidence="21">The sequence shown here is derived from an EMBL/GenBank/DDBJ whole genome shotgun (WGS) entry which is preliminary data.</text>
</comment>
<evidence type="ECO:0000259" key="20">
    <source>
        <dbReference type="SMART" id="SM00482"/>
    </source>
</evidence>
<evidence type="ECO:0000256" key="3">
    <source>
        <dbReference type="ARBA" id="ARBA00020311"/>
    </source>
</evidence>
<dbReference type="SMART" id="SM00474">
    <property type="entry name" value="35EXOc"/>
    <property type="match status" value="1"/>
</dbReference>
<keyword evidence="12 17" id="KW-0238">DNA-binding</keyword>
<dbReference type="FunFam" id="3.40.50.1010:FF:000001">
    <property type="entry name" value="DNA polymerase I"/>
    <property type="match status" value="1"/>
</dbReference>
<dbReference type="NCBIfam" id="TIGR00593">
    <property type="entry name" value="pola"/>
    <property type="match status" value="1"/>
</dbReference>
<evidence type="ECO:0000259" key="19">
    <source>
        <dbReference type="SMART" id="SM00475"/>
    </source>
</evidence>
<dbReference type="GO" id="GO:0006302">
    <property type="term" value="P:double-strand break repair"/>
    <property type="evidence" value="ECO:0007669"/>
    <property type="project" value="TreeGrafter"/>
</dbReference>
<dbReference type="Pfam" id="PF22619">
    <property type="entry name" value="DNA_polI_exo1"/>
    <property type="match status" value="1"/>
</dbReference>
<dbReference type="Gene3D" id="3.30.70.370">
    <property type="match status" value="1"/>
</dbReference>
<dbReference type="Gene3D" id="1.10.150.20">
    <property type="entry name" value="5' to 3' exonuclease, C-terminal subdomain"/>
    <property type="match status" value="2"/>
</dbReference>
<dbReference type="SUPFAM" id="SSF88723">
    <property type="entry name" value="PIN domain-like"/>
    <property type="match status" value="1"/>
</dbReference>
<dbReference type="Gene3D" id="1.20.1060.10">
    <property type="entry name" value="Taq DNA Polymerase, Chain T, domain 4"/>
    <property type="match status" value="1"/>
</dbReference>
<evidence type="ECO:0000313" key="22">
    <source>
        <dbReference type="Proteomes" id="UP000544090"/>
    </source>
</evidence>
<dbReference type="InterPro" id="IPR001098">
    <property type="entry name" value="DNA-dir_DNA_pol_A_palm_dom"/>
</dbReference>
<comment type="function">
    <text evidence="15">In addition to polymerase activity, this DNA polymerase exhibits 3'-5' and 5'-3' exonuclease activity.</text>
</comment>
<dbReference type="CDD" id="cd09898">
    <property type="entry name" value="H3TH_53EXO"/>
    <property type="match status" value="1"/>
</dbReference>
<reference evidence="21 22" key="1">
    <citation type="submission" date="2020-04" db="EMBL/GenBank/DDBJ databases">
        <title>Arthrobacter sp. nov.</title>
        <authorList>
            <person name="Liu S."/>
        </authorList>
    </citation>
    <scope>NUCLEOTIDE SEQUENCE [LARGE SCALE GENOMIC DNA]</scope>
    <source>
        <strain evidence="21 22">E918</strain>
    </source>
</reference>
<dbReference type="InterPro" id="IPR008918">
    <property type="entry name" value="HhH2"/>
</dbReference>
<dbReference type="SUPFAM" id="SSF53098">
    <property type="entry name" value="Ribonuclease H-like"/>
    <property type="match status" value="1"/>
</dbReference>
<dbReference type="CDD" id="cd08637">
    <property type="entry name" value="DNA_pol_A_pol_I_C"/>
    <property type="match status" value="1"/>
</dbReference>
<dbReference type="GO" id="GO:0003677">
    <property type="term" value="F:DNA binding"/>
    <property type="evidence" value="ECO:0007669"/>
    <property type="project" value="UniProtKB-UniRule"/>
</dbReference>
<dbReference type="PANTHER" id="PTHR10133:SF27">
    <property type="entry name" value="DNA POLYMERASE NU"/>
    <property type="match status" value="1"/>
</dbReference>
<dbReference type="GO" id="GO:0008408">
    <property type="term" value="F:3'-5' exonuclease activity"/>
    <property type="evidence" value="ECO:0007669"/>
    <property type="project" value="InterPro"/>
</dbReference>
<dbReference type="InterPro" id="IPR018320">
    <property type="entry name" value="DNA_polymerase_1"/>
</dbReference>
<dbReference type="NCBIfam" id="NF004397">
    <property type="entry name" value="PRK05755.1"/>
    <property type="match status" value="1"/>
</dbReference>
<evidence type="ECO:0000256" key="6">
    <source>
        <dbReference type="ARBA" id="ARBA00022705"/>
    </source>
</evidence>
<dbReference type="CDD" id="cd06140">
    <property type="entry name" value="DNA_polA_I_Bacillus_like_exo"/>
    <property type="match status" value="1"/>
</dbReference>
<dbReference type="InterPro" id="IPR019760">
    <property type="entry name" value="DNA-dir_DNA_pol_A_CS"/>
</dbReference>
<keyword evidence="11 17" id="KW-0239">DNA-directed DNA polymerase</keyword>
<dbReference type="InterPro" id="IPR012337">
    <property type="entry name" value="RNaseH-like_sf"/>
</dbReference>
<evidence type="ECO:0000256" key="1">
    <source>
        <dbReference type="ARBA" id="ARBA00007705"/>
    </source>
</evidence>